<proteinExistence type="inferred from homology"/>
<dbReference type="Pfam" id="PF00107">
    <property type="entry name" value="ADH_zinc_N"/>
    <property type="match status" value="1"/>
</dbReference>
<feature type="domain" description="Enoyl reductase (ER)" evidence="7">
    <location>
        <begin position="65"/>
        <end position="416"/>
    </location>
</feature>
<name>A0ABR1K398_9AGAR</name>
<dbReference type="Proteomes" id="UP001498398">
    <property type="component" value="Unassembled WGS sequence"/>
</dbReference>
<comment type="cofactor">
    <cofactor evidence="1 6">
        <name>Zn(2+)</name>
        <dbReference type="ChEBI" id="CHEBI:29105"/>
    </cofactor>
</comment>
<evidence type="ECO:0000256" key="6">
    <source>
        <dbReference type="RuleBase" id="RU361277"/>
    </source>
</evidence>
<dbReference type="SMART" id="SM00829">
    <property type="entry name" value="PKS_ER"/>
    <property type="match status" value="1"/>
</dbReference>
<sequence length="430" mass="46519">MEGKEEQVHVELERASSRHTQSSRLAFGRLRRSVRYTVTLTRICFGRLFTSFSRTMSDNPSFVLRSVEDVAYEQRPIPEISDREVLVEVKKTGICGSDIHYLAHGRIGDFVVKDPMVLGHESSGVISKVGSKVKHVKVGDRVAIEPGSTCRFCDMCKSGRYNLCPDIVFAATPPYDGTLGRYYRVIGDLTYPLPQNLSLEDGAMMEPLSVGVHSVASLGGFGHGQSIVVFGCGPVGLLCMAVAKALGAKRIIAVDIVPSRLEFAKSYAGAETYLPPAPVKDESRIDYSLRNSENMKKVLGIEERGPNSINLVVEASGAEVSIQTGLYVVGTGGTFVQVGMGSPNININLTMIMTKELCFKGSFRYGPGDYPLAISLVAQGKIDLKPLVTHRYAFDEAIAAFQATRQGKSDDGKGVIKAIISGPDVSVADL</sequence>
<evidence type="ECO:0000256" key="3">
    <source>
        <dbReference type="ARBA" id="ARBA00022723"/>
    </source>
</evidence>
<dbReference type="Gene3D" id="3.90.180.10">
    <property type="entry name" value="Medium-chain alcohol dehydrogenases, catalytic domain"/>
    <property type="match status" value="1"/>
</dbReference>
<dbReference type="PROSITE" id="PS00059">
    <property type="entry name" value="ADH_ZINC"/>
    <property type="match status" value="1"/>
</dbReference>
<dbReference type="InterPro" id="IPR020843">
    <property type="entry name" value="ER"/>
</dbReference>
<dbReference type="Pfam" id="PF08240">
    <property type="entry name" value="ADH_N"/>
    <property type="match status" value="1"/>
</dbReference>
<reference evidence="8 9" key="1">
    <citation type="submission" date="2024-01" db="EMBL/GenBank/DDBJ databases">
        <title>A draft genome for the cacao thread blight pathogen Marasmiellus scandens.</title>
        <authorList>
            <person name="Baruah I.K."/>
            <person name="Leung J."/>
            <person name="Bukari Y."/>
            <person name="Amoako-Attah I."/>
            <person name="Meinhardt L.W."/>
            <person name="Bailey B.A."/>
            <person name="Cohen S.P."/>
        </authorList>
    </citation>
    <scope>NUCLEOTIDE SEQUENCE [LARGE SCALE GENOMIC DNA]</scope>
    <source>
        <strain evidence="8 9">GH-19</strain>
    </source>
</reference>
<keyword evidence="5" id="KW-0560">Oxidoreductase</keyword>
<organism evidence="8 9">
    <name type="scientific">Marasmiellus scandens</name>
    <dbReference type="NCBI Taxonomy" id="2682957"/>
    <lineage>
        <taxon>Eukaryota</taxon>
        <taxon>Fungi</taxon>
        <taxon>Dikarya</taxon>
        <taxon>Basidiomycota</taxon>
        <taxon>Agaricomycotina</taxon>
        <taxon>Agaricomycetes</taxon>
        <taxon>Agaricomycetidae</taxon>
        <taxon>Agaricales</taxon>
        <taxon>Marasmiineae</taxon>
        <taxon>Omphalotaceae</taxon>
        <taxon>Marasmiellus</taxon>
    </lineage>
</organism>
<comment type="caution">
    <text evidence="8">The sequence shown here is derived from an EMBL/GenBank/DDBJ whole genome shotgun (WGS) entry which is preliminary data.</text>
</comment>
<dbReference type="SUPFAM" id="SSF51735">
    <property type="entry name" value="NAD(P)-binding Rossmann-fold domains"/>
    <property type="match status" value="1"/>
</dbReference>
<accession>A0ABR1K398</accession>
<keyword evidence="9" id="KW-1185">Reference proteome</keyword>
<gene>
    <name evidence="8" type="ORF">VKT23_001964</name>
</gene>
<dbReference type="InterPro" id="IPR045306">
    <property type="entry name" value="SDH-like"/>
</dbReference>
<evidence type="ECO:0000256" key="5">
    <source>
        <dbReference type="ARBA" id="ARBA00023002"/>
    </source>
</evidence>
<evidence type="ECO:0000256" key="4">
    <source>
        <dbReference type="ARBA" id="ARBA00022833"/>
    </source>
</evidence>
<evidence type="ECO:0000256" key="1">
    <source>
        <dbReference type="ARBA" id="ARBA00001947"/>
    </source>
</evidence>
<dbReference type="InterPro" id="IPR011032">
    <property type="entry name" value="GroES-like_sf"/>
</dbReference>
<evidence type="ECO:0000259" key="7">
    <source>
        <dbReference type="SMART" id="SM00829"/>
    </source>
</evidence>
<dbReference type="CDD" id="cd05285">
    <property type="entry name" value="sorbitol_DH"/>
    <property type="match status" value="1"/>
</dbReference>
<evidence type="ECO:0000256" key="2">
    <source>
        <dbReference type="ARBA" id="ARBA00008072"/>
    </source>
</evidence>
<dbReference type="SUPFAM" id="SSF50129">
    <property type="entry name" value="GroES-like"/>
    <property type="match status" value="1"/>
</dbReference>
<evidence type="ECO:0000313" key="8">
    <source>
        <dbReference type="EMBL" id="KAK7470539.1"/>
    </source>
</evidence>
<dbReference type="InterPro" id="IPR013149">
    <property type="entry name" value="ADH-like_C"/>
</dbReference>
<dbReference type="Gene3D" id="3.40.50.720">
    <property type="entry name" value="NAD(P)-binding Rossmann-like Domain"/>
    <property type="match status" value="1"/>
</dbReference>
<dbReference type="PANTHER" id="PTHR43161">
    <property type="entry name" value="SORBITOL DEHYDROGENASE"/>
    <property type="match status" value="1"/>
</dbReference>
<dbReference type="InterPro" id="IPR013154">
    <property type="entry name" value="ADH-like_N"/>
</dbReference>
<dbReference type="EMBL" id="JBANRG010000002">
    <property type="protein sequence ID" value="KAK7470539.1"/>
    <property type="molecule type" value="Genomic_DNA"/>
</dbReference>
<comment type="similarity">
    <text evidence="2 6">Belongs to the zinc-containing alcohol dehydrogenase family.</text>
</comment>
<protein>
    <recommendedName>
        <fullName evidence="7">Enoyl reductase (ER) domain-containing protein</fullName>
    </recommendedName>
</protein>
<keyword evidence="3 6" id="KW-0479">Metal-binding</keyword>
<keyword evidence="4 6" id="KW-0862">Zinc</keyword>
<dbReference type="InterPro" id="IPR002328">
    <property type="entry name" value="ADH_Zn_CS"/>
</dbReference>
<dbReference type="InterPro" id="IPR036291">
    <property type="entry name" value="NAD(P)-bd_dom_sf"/>
</dbReference>
<evidence type="ECO:0000313" key="9">
    <source>
        <dbReference type="Proteomes" id="UP001498398"/>
    </source>
</evidence>
<dbReference type="PANTHER" id="PTHR43161:SF9">
    <property type="entry name" value="SORBITOL DEHYDROGENASE"/>
    <property type="match status" value="1"/>
</dbReference>